<proteinExistence type="predicted"/>
<protein>
    <submittedName>
        <fullName evidence="2">Alpha adaptin ear domain protein</fullName>
    </submittedName>
</protein>
<dbReference type="AlphaFoldDB" id="A0A0M4JJ45"/>
<organism evidence="2">
    <name type="scientific">Isochrysis galbana</name>
    <name type="common">Marine planktonic alga</name>
    <dbReference type="NCBI Taxonomy" id="37099"/>
    <lineage>
        <taxon>Eukaryota</taxon>
        <taxon>Haptista</taxon>
        <taxon>Haptophyta</taxon>
        <taxon>Prymnesiophyceae</taxon>
        <taxon>Isochrysidales</taxon>
        <taxon>Isochrysidaceae</taxon>
        <taxon>Isochrysis</taxon>
    </lineage>
</organism>
<dbReference type="InterPro" id="IPR003164">
    <property type="entry name" value="Clathrin_a-adaptin_app_sub_C"/>
</dbReference>
<dbReference type="InterPro" id="IPR009028">
    <property type="entry name" value="Coatomer/calthrin_app_sub_C"/>
</dbReference>
<dbReference type="GO" id="GO:0006886">
    <property type="term" value="P:intracellular protein transport"/>
    <property type="evidence" value="ECO:0007669"/>
    <property type="project" value="InterPro"/>
</dbReference>
<name>A0A0M4JJ45_ISOGA</name>
<dbReference type="GO" id="GO:0016192">
    <property type="term" value="P:vesicle-mediated transport"/>
    <property type="evidence" value="ECO:0007669"/>
    <property type="project" value="InterPro"/>
</dbReference>
<dbReference type="Gene3D" id="2.60.40.1230">
    <property type="match status" value="1"/>
</dbReference>
<reference evidence="2" key="1">
    <citation type="journal article" date="2015" name="Protist">
        <title>Losses, Expansions, and Novel Subunit Discovery of Adaptor Protein Complexes in Haptophyte Algae.</title>
        <authorList>
            <person name="Lee L.J.Y."/>
            <person name="Klute M.J."/>
            <person name="Herman E.K."/>
            <person name="Read B."/>
            <person name="Dacks J.B."/>
        </authorList>
    </citation>
    <scope>NUCLEOTIDE SEQUENCE</scope>
</reference>
<dbReference type="InterPro" id="IPR012295">
    <property type="entry name" value="TBP_dom_sf"/>
</dbReference>
<dbReference type="SUPFAM" id="SSF55711">
    <property type="entry name" value="Subdomain of clathrin and coatomer appendage domain"/>
    <property type="match status" value="1"/>
</dbReference>
<dbReference type="EMBL" id="KP892628">
    <property type="protein sequence ID" value="ALD47961.1"/>
    <property type="molecule type" value="Genomic_DNA"/>
</dbReference>
<feature type="domain" description="Clathrin adaptor alpha-adaptin appendage C-terminal subdomain" evidence="1">
    <location>
        <begin position="86"/>
        <end position="207"/>
    </location>
</feature>
<gene>
    <name evidence="2" type="primary">AP2A_ear</name>
</gene>
<dbReference type="Gene3D" id="3.30.310.10">
    <property type="entry name" value="TATA-Binding Protein"/>
    <property type="match status" value="1"/>
</dbReference>
<dbReference type="GO" id="GO:0030131">
    <property type="term" value="C:clathrin adaptor complex"/>
    <property type="evidence" value="ECO:0007669"/>
    <property type="project" value="InterPro"/>
</dbReference>
<dbReference type="Pfam" id="PF02296">
    <property type="entry name" value="Alpha_adaptin_C"/>
    <property type="match status" value="1"/>
</dbReference>
<evidence type="ECO:0000313" key="2">
    <source>
        <dbReference type="EMBL" id="ALD47961.1"/>
    </source>
</evidence>
<evidence type="ECO:0000259" key="1">
    <source>
        <dbReference type="Pfam" id="PF02296"/>
    </source>
</evidence>
<accession>A0A0M4JJ45</accession>
<sequence>MGVYFGNLGQVALNLTSCAVEAPAGGSSALVTTCAPGPTALAPRGQALMMVQFEHRAPFAGPPALTIALAGGGSTALTLPVLSHRFLEPWPLPAAEAFFGRWRVAGLAEHQVSFQWAGPYDQAAAARLLSSGARLAVLDTVDPVPTNLVASGYLATTSVGAPPDKVANPDAAIFCLVRLEVNPQRGAARLTARSRHKPLAEGLVKALAASWGNVAAPIP</sequence>